<evidence type="ECO:0000256" key="1">
    <source>
        <dbReference type="SAM" id="MobiDB-lite"/>
    </source>
</evidence>
<accession>A0A9D1HZS0</accession>
<gene>
    <name evidence="3" type="ORF">IAC50_03905</name>
</gene>
<feature type="compositionally biased region" description="Basic and acidic residues" evidence="1">
    <location>
        <begin position="302"/>
        <end position="341"/>
    </location>
</feature>
<evidence type="ECO:0000256" key="2">
    <source>
        <dbReference type="SAM" id="Phobius"/>
    </source>
</evidence>
<feature type="transmembrane region" description="Helical" evidence="2">
    <location>
        <begin position="136"/>
        <end position="163"/>
    </location>
</feature>
<dbReference type="Proteomes" id="UP000824090">
    <property type="component" value="Unassembled WGS sequence"/>
</dbReference>
<reference evidence="3" key="2">
    <citation type="journal article" date="2021" name="PeerJ">
        <title>Extensive microbial diversity within the chicken gut microbiome revealed by metagenomics and culture.</title>
        <authorList>
            <person name="Gilroy R."/>
            <person name="Ravi A."/>
            <person name="Getino M."/>
            <person name="Pursley I."/>
            <person name="Horton D.L."/>
            <person name="Alikhan N.F."/>
            <person name="Baker D."/>
            <person name="Gharbi K."/>
            <person name="Hall N."/>
            <person name="Watson M."/>
            <person name="Adriaenssens E.M."/>
            <person name="Foster-Nyarko E."/>
            <person name="Jarju S."/>
            <person name="Secka A."/>
            <person name="Antonio M."/>
            <person name="Oren A."/>
            <person name="Chaudhuri R.R."/>
            <person name="La Ragione R."/>
            <person name="Hildebrand F."/>
            <person name="Pallen M.J."/>
        </authorList>
    </citation>
    <scope>NUCLEOTIDE SEQUENCE</scope>
    <source>
        <strain evidence="3">ChiHcec3-6078</strain>
    </source>
</reference>
<proteinExistence type="predicted"/>
<keyword evidence="2" id="KW-1133">Transmembrane helix</keyword>
<dbReference type="EMBL" id="DVMP01000075">
    <property type="protein sequence ID" value="HIU25618.1"/>
    <property type="molecule type" value="Genomic_DNA"/>
</dbReference>
<protein>
    <submittedName>
        <fullName evidence="3">DUF975 family protein</fullName>
    </submittedName>
</protein>
<sequence length="341" mass="37025">MQQNMMGQNIIITEPSSNLRALGRNALAGKWKMAVIAVILYSLCMEVPPAVLDALFGVNMGDLYVTSGGYNYGMGVDAYSMIYNSMPEYSVLSGIYTLLVSGAFSLGISFFFLAMFRRQKVEITDIFLGFERFGKALGLFLFQALFIFLWALLLFVPGIIAAIRYSQAFFILADDPTKGIRQCMDESKAMMRGNKAKFFCLNLSFIGWAILGALPASILDGIMGGLYVTGFGATIVSIIGGLFMAPVTAYIYSASAGFYEILSGHLIKETEPAPVEAEEPTPIPSTESARKEEASEEAPEAAAEKSESAEPEAAKADETESEAEKNEDSSTEEKAGEDNDR</sequence>
<reference evidence="3" key="1">
    <citation type="submission" date="2020-10" db="EMBL/GenBank/DDBJ databases">
        <authorList>
            <person name="Gilroy R."/>
        </authorList>
    </citation>
    <scope>NUCLEOTIDE SEQUENCE</scope>
    <source>
        <strain evidence="3">ChiHcec3-6078</strain>
    </source>
</reference>
<comment type="caution">
    <text evidence="3">The sequence shown here is derived from an EMBL/GenBank/DDBJ whole genome shotgun (WGS) entry which is preliminary data.</text>
</comment>
<dbReference type="PANTHER" id="PTHR40076">
    <property type="entry name" value="MEMBRANE PROTEIN-RELATED"/>
    <property type="match status" value="1"/>
</dbReference>
<feature type="transmembrane region" description="Helical" evidence="2">
    <location>
        <begin position="95"/>
        <end position="116"/>
    </location>
</feature>
<feature type="transmembrane region" description="Helical" evidence="2">
    <location>
        <begin position="33"/>
        <end position="51"/>
    </location>
</feature>
<organism evidence="3 4">
    <name type="scientific">Candidatus Allocopromorpha excrementigallinarum</name>
    <dbReference type="NCBI Taxonomy" id="2840742"/>
    <lineage>
        <taxon>Bacteria</taxon>
        <taxon>Bacillati</taxon>
        <taxon>Bacillota</taxon>
        <taxon>Clostridia</taxon>
        <taxon>Eubacteriales</taxon>
        <taxon>Eubacteriaceae</taxon>
        <taxon>Eubacteriaceae incertae sedis</taxon>
        <taxon>Candidatus Allocopromorpha</taxon>
    </lineage>
</organism>
<dbReference type="PANTHER" id="PTHR40076:SF1">
    <property type="entry name" value="MEMBRANE PROTEIN"/>
    <property type="match status" value="1"/>
</dbReference>
<dbReference type="AlphaFoldDB" id="A0A9D1HZS0"/>
<name>A0A9D1HZS0_9FIRM</name>
<dbReference type="Pfam" id="PF06161">
    <property type="entry name" value="DUF975"/>
    <property type="match status" value="1"/>
</dbReference>
<keyword evidence="2" id="KW-0472">Membrane</keyword>
<feature type="region of interest" description="Disordered" evidence="1">
    <location>
        <begin position="271"/>
        <end position="341"/>
    </location>
</feature>
<feature type="transmembrane region" description="Helical" evidence="2">
    <location>
        <begin position="198"/>
        <end position="219"/>
    </location>
</feature>
<keyword evidence="2" id="KW-0812">Transmembrane</keyword>
<feature type="transmembrane region" description="Helical" evidence="2">
    <location>
        <begin position="225"/>
        <end position="252"/>
    </location>
</feature>
<dbReference type="InterPro" id="IPR010380">
    <property type="entry name" value="DUF975"/>
</dbReference>
<evidence type="ECO:0000313" key="4">
    <source>
        <dbReference type="Proteomes" id="UP000824090"/>
    </source>
</evidence>
<evidence type="ECO:0000313" key="3">
    <source>
        <dbReference type="EMBL" id="HIU25618.1"/>
    </source>
</evidence>